<gene>
    <name evidence="2" type="ORF">GHT06_005481</name>
    <name evidence="4" type="ORF">GHT06_005700</name>
    <name evidence="3" type="ORF">GHT06_006298</name>
</gene>
<evidence type="ECO:0000256" key="1">
    <source>
        <dbReference type="SAM" id="MobiDB-lite"/>
    </source>
</evidence>
<name>A0AAD5PMC3_9CRUS</name>
<feature type="region of interest" description="Disordered" evidence="1">
    <location>
        <begin position="106"/>
        <end position="141"/>
    </location>
</feature>
<dbReference type="AlphaFoldDB" id="A0AAD5PMC3"/>
<reference evidence="3" key="1">
    <citation type="submission" date="2022-05" db="EMBL/GenBank/DDBJ databases">
        <title>A multi-omics perspective on studying reproductive biology in Daphnia sinensis.</title>
        <authorList>
            <person name="Jia J."/>
        </authorList>
    </citation>
    <scope>NUCLEOTIDE SEQUENCE</scope>
    <source>
        <strain evidence="3">WSL</strain>
    </source>
</reference>
<sequence length="171" mass="19760">MDNDYMNEDDPCNLFVLRTQAKRTHTTLLNRARTMSSRNASQQEFEAFRTRLNQAHARLVSIHQRYVQLADLSDAEQHTAEIYLQSINNQQLTCLRTIAVAMANRSERRRSWNVSNHDNASGNRTEPIPPNLTDDVQDAPLNNTAPVQINYQEDQQHDPTLLPTHLQWPNQ</sequence>
<proteinExistence type="predicted"/>
<evidence type="ECO:0000313" key="3">
    <source>
        <dbReference type="EMBL" id="KAI9550603.1"/>
    </source>
</evidence>
<organism evidence="3 5">
    <name type="scientific">Daphnia sinensis</name>
    <dbReference type="NCBI Taxonomy" id="1820382"/>
    <lineage>
        <taxon>Eukaryota</taxon>
        <taxon>Metazoa</taxon>
        <taxon>Ecdysozoa</taxon>
        <taxon>Arthropoda</taxon>
        <taxon>Crustacea</taxon>
        <taxon>Branchiopoda</taxon>
        <taxon>Diplostraca</taxon>
        <taxon>Cladocera</taxon>
        <taxon>Anomopoda</taxon>
        <taxon>Daphniidae</taxon>
        <taxon>Daphnia</taxon>
        <taxon>Daphnia similis group</taxon>
    </lineage>
</organism>
<keyword evidence="5" id="KW-1185">Reference proteome</keyword>
<accession>A0AAD5PMC3</accession>
<comment type="caution">
    <text evidence="3">The sequence shown here is derived from an EMBL/GenBank/DDBJ whole genome shotgun (WGS) entry which is preliminary data.</text>
</comment>
<dbReference type="EMBL" id="WJBH02000029">
    <property type="protein sequence ID" value="KAI9551221.1"/>
    <property type="molecule type" value="Genomic_DNA"/>
</dbReference>
<dbReference type="EMBL" id="WJBH02000116">
    <property type="protein sequence ID" value="KAI9550603.1"/>
    <property type="molecule type" value="Genomic_DNA"/>
</dbReference>
<protein>
    <submittedName>
        <fullName evidence="3">Uncharacterized protein</fullName>
    </submittedName>
</protein>
<dbReference type="EMBL" id="WJBH02000123">
    <property type="protein sequence ID" value="KAI9550577.1"/>
    <property type="molecule type" value="Genomic_DNA"/>
</dbReference>
<evidence type="ECO:0000313" key="4">
    <source>
        <dbReference type="EMBL" id="KAI9551221.1"/>
    </source>
</evidence>
<evidence type="ECO:0000313" key="2">
    <source>
        <dbReference type="EMBL" id="KAI9550577.1"/>
    </source>
</evidence>
<evidence type="ECO:0000313" key="5">
    <source>
        <dbReference type="Proteomes" id="UP000820818"/>
    </source>
</evidence>
<dbReference type="Proteomes" id="UP000820818">
    <property type="component" value="Unassembled WGS sequence"/>
</dbReference>
<feature type="compositionally biased region" description="Polar residues" evidence="1">
    <location>
        <begin position="112"/>
        <end position="124"/>
    </location>
</feature>